<feature type="signal peptide" evidence="8">
    <location>
        <begin position="1"/>
        <end position="27"/>
    </location>
</feature>
<dbReference type="PRINTS" id="PR00155">
    <property type="entry name" value="AMICYANIN"/>
</dbReference>
<keyword evidence="4" id="KW-0574">Periplasm</keyword>
<dbReference type="Proteomes" id="UP000325372">
    <property type="component" value="Unassembled WGS sequence"/>
</dbReference>
<reference evidence="10 11" key="1">
    <citation type="submission" date="2019-09" db="EMBL/GenBank/DDBJ databases">
        <title>Wenzhouxiangella sp. Genome sequencing and assembly.</title>
        <authorList>
            <person name="Zhang R."/>
        </authorList>
    </citation>
    <scope>NUCLEOTIDE SEQUENCE [LARGE SCALE GENOMIC DNA]</scope>
    <source>
        <strain evidence="10 11">W260</strain>
    </source>
</reference>
<evidence type="ECO:0000256" key="1">
    <source>
        <dbReference type="ARBA" id="ARBA00004418"/>
    </source>
</evidence>
<dbReference type="PANTHER" id="PTHR36507:SF1">
    <property type="entry name" value="BLL1555 PROTEIN"/>
    <property type="match status" value="1"/>
</dbReference>
<organism evidence="10 11">
    <name type="scientific">Marinihelvus fidelis</name>
    <dbReference type="NCBI Taxonomy" id="2613842"/>
    <lineage>
        <taxon>Bacteria</taxon>
        <taxon>Pseudomonadati</taxon>
        <taxon>Pseudomonadota</taxon>
        <taxon>Gammaproteobacteria</taxon>
        <taxon>Chromatiales</taxon>
        <taxon>Wenzhouxiangellaceae</taxon>
        <taxon>Marinihelvus</taxon>
    </lineage>
</organism>
<keyword evidence="11" id="KW-1185">Reference proteome</keyword>
<comment type="subcellular location">
    <subcellularLocation>
        <location evidence="1">Periplasm</location>
    </subcellularLocation>
</comment>
<dbReference type="EMBL" id="VYXP01000006">
    <property type="protein sequence ID" value="KAA9130832.1"/>
    <property type="molecule type" value="Genomic_DNA"/>
</dbReference>
<gene>
    <name evidence="10" type="ORF">F3N42_10715</name>
</gene>
<proteinExistence type="predicted"/>
<name>A0A5N0T7G4_9GAMM</name>
<feature type="domain" description="Blue (type 1) copper" evidence="9">
    <location>
        <begin position="35"/>
        <end position="115"/>
    </location>
</feature>
<evidence type="ECO:0000313" key="11">
    <source>
        <dbReference type="Proteomes" id="UP000325372"/>
    </source>
</evidence>
<dbReference type="Gene3D" id="2.60.40.420">
    <property type="entry name" value="Cupredoxins - blue copper proteins"/>
    <property type="match status" value="1"/>
</dbReference>
<evidence type="ECO:0000256" key="3">
    <source>
        <dbReference type="ARBA" id="ARBA00022723"/>
    </source>
</evidence>
<keyword evidence="2" id="KW-0813">Transport</keyword>
<keyword evidence="8" id="KW-0732">Signal</keyword>
<dbReference type="PANTHER" id="PTHR36507">
    <property type="entry name" value="BLL1555 PROTEIN"/>
    <property type="match status" value="1"/>
</dbReference>
<keyword evidence="6 7" id="KW-0186">Copper</keyword>
<accession>A0A5N0T7G4</accession>
<dbReference type="Pfam" id="PF00127">
    <property type="entry name" value="Copper-bind"/>
    <property type="match status" value="1"/>
</dbReference>
<evidence type="ECO:0000256" key="5">
    <source>
        <dbReference type="ARBA" id="ARBA00022982"/>
    </source>
</evidence>
<keyword evidence="5" id="KW-0249">Electron transport</keyword>
<evidence type="ECO:0000256" key="6">
    <source>
        <dbReference type="ARBA" id="ARBA00023008"/>
    </source>
</evidence>
<evidence type="ECO:0000256" key="2">
    <source>
        <dbReference type="ARBA" id="ARBA00022448"/>
    </source>
</evidence>
<keyword evidence="3 7" id="KW-0479">Metal-binding</keyword>
<feature type="binding site" evidence="7">
    <location>
        <position position="97"/>
    </location>
    <ligand>
        <name>Cu cation</name>
        <dbReference type="ChEBI" id="CHEBI:23378"/>
    </ligand>
</feature>
<protein>
    <recommendedName>
        <fullName evidence="9">Blue (type 1) copper domain-containing protein</fullName>
    </recommendedName>
</protein>
<evidence type="ECO:0000256" key="7">
    <source>
        <dbReference type="PIRSR" id="PIRSR602386-1"/>
    </source>
</evidence>
<feature type="chain" id="PRO_5024324663" description="Blue (type 1) copper domain-containing protein" evidence="8">
    <location>
        <begin position="28"/>
        <end position="271"/>
    </location>
</feature>
<dbReference type="GO" id="GO:0042597">
    <property type="term" value="C:periplasmic space"/>
    <property type="evidence" value="ECO:0007669"/>
    <property type="project" value="UniProtKB-SubCell"/>
</dbReference>
<evidence type="ECO:0000256" key="8">
    <source>
        <dbReference type="SAM" id="SignalP"/>
    </source>
</evidence>
<dbReference type="InterPro" id="IPR002386">
    <property type="entry name" value="Amicyanin/Pseudoazurin"/>
</dbReference>
<dbReference type="RefSeq" id="WP_150864469.1">
    <property type="nucleotide sequence ID" value="NZ_VYXP01000006.1"/>
</dbReference>
<feature type="binding site" evidence="7">
    <location>
        <position position="100"/>
    </location>
    <ligand>
        <name>Cu cation</name>
        <dbReference type="ChEBI" id="CHEBI:23378"/>
    </ligand>
</feature>
<evidence type="ECO:0000256" key="4">
    <source>
        <dbReference type="ARBA" id="ARBA00022764"/>
    </source>
</evidence>
<sequence length="271" mass="28964">MKPYRHDVLAKIILAIGLAMVSRQAVAEVHIVEVGDNFFSPAQLTIQAGDTVRWVNAAGGMAHDVESDTGLFSSGAAASQFTFEFTFDDPGSYPYFCSVHGGPGGVGMSGAVVVEAAPEPPPFQVNPGLNDAWYDPLTAGQGFLFAVYTDIEMMFLAWFTHDTVAPGEDASAVIGDPGHRWLTALGGWEDNVVTLDVALTGNGLFNTLADEQETTEGYGTVVIEFHDCNTASLEYTFPSIPLQGTIALERIIKTGDNVALCEAYQSMEPET</sequence>
<dbReference type="SUPFAM" id="SSF49503">
    <property type="entry name" value="Cupredoxins"/>
    <property type="match status" value="1"/>
</dbReference>
<dbReference type="InterPro" id="IPR052721">
    <property type="entry name" value="ET_Amicyanin"/>
</dbReference>
<dbReference type="GO" id="GO:0009055">
    <property type="term" value="F:electron transfer activity"/>
    <property type="evidence" value="ECO:0007669"/>
    <property type="project" value="InterPro"/>
</dbReference>
<comment type="caution">
    <text evidence="10">The sequence shown here is derived from an EMBL/GenBank/DDBJ whole genome shotgun (WGS) entry which is preliminary data.</text>
</comment>
<evidence type="ECO:0000313" key="10">
    <source>
        <dbReference type="EMBL" id="KAA9130832.1"/>
    </source>
</evidence>
<dbReference type="InterPro" id="IPR000923">
    <property type="entry name" value="BlueCu_1"/>
</dbReference>
<feature type="binding site" evidence="7">
    <location>
        <position position="63"/>
    </location>
    <ligand>
        <name>Cu cation</name>
        <dbReference type="ChEBI" id="CHEBI:23378"/>
    </ligand>
</feature>
<dbReference type="GO" id="GO:0005507">
    <property type="term" value="F:copper ion binding"/>
    <property type="evidence" value="ECO:0007669"/>
    <property type="project" value="InterPro"/>
</dbReference>
<dbReference type="AlphaFoldDB" id="A0A5N0T7G4"/>
<comment type="cofactor">
    <cofactor evidence="7">
        <name>Cu cation</name>
        <dbReference type="ChEBI" id="CHEBI:23378"/>
    </cofactor>
    <text evidence="7">Binds 1 copper ion per subunit.</text>
</comment>
<dbReference type="InterPro" id="IPR008972">
    <property type="entry name" value="Cupredoxin"/>
</dbReference>
<evidence type="ECO:0000259" key="9">
    <source>
        <dbReference type="Pfam" id="PF00127"/>
    </source>
</evidence>
<feature type="binding site" evidence="7">
    <location>
        <position position="108"/>
    </location>
    <ligand>
        <name>Cu cation</name>
        <dbReference type="ChEBI" id="CHEBI:23378"/>
    </ligand>
</feature>